<dbReference type="SUPFAM" id="SSF50621">
    <property type="entry name" value="Alanine racemase C-terminal domain-like"/>
    <property type="match status" value="1"/>
</dbReference>
<dbReference type="PANTHER" id="PTHR30511:SF0">
    <property type="entry name" value="ALANINE RACEMASE, CATABOLIC-RELATED"/>
    <property type="match status" value="1"/>
</dbReference>
<feature type="binding site" evidence="4">
    <location>
        <position position="192"/>
    </location>
    <ligand>
        <name>substrate</name>
    </ligand>
</feature>
<keyword evidence="2 4" id="KW-0663">Pyridoxal phosphate</keyword>
<keyword evidence="7" id="KW-1185">Reference proteome</keyword>
<feature type="modified residue" description="N6-(pyridoxal phosphate)lysine" evidence="4">
    <location>
        <position position="93"/>
    </location>
</feature>
<dbReference type="PANTHER" id="PTHR30511">
    <property type="entry name" value="ALANINE RACEMASE"/>
    <property type="match status" value="1"/>
</dbReference>
<dbReference type="Gene3D" id="3.20.20.10">
    <property type="entry name" value="Alanine racemase"/>
    <property type="match status" value="1"/>
</dbReference>
<evidence type="ECO:0000259" key="5">
    <source>
        <dbReference type="SMART" id="SM01005"/>
    </source>
</evidence>
<gene>
    <name evidence="6" type="ORF">JX360_16510</name>
</gene>
<dbReference type="PROSITE" id="PS00395">
    <property type="entry name" value="ALANINE_RACEMASE"/>
    <property type="match status" value="1"/>
</dbReference>
<comment type="caution">
    <text evidence="6">The sequence shown here is derived from an EMBL/GenBank/DDBJ whole genome shotgun (WGS) entry which is preliminary data.</text>
</comment>
<dbReference type="SUPFAM" id="SSF51419">
    <property type="entry name" value="PLP-binding barrel"/>
    <property type="match status" value="1"/>
</dbReference>
<keyword evidence="3 4" id="KW-0413">Isomerase</keyword>
<accession>A0ABT0CFD0</accession>
<dbReference type="InterPro" id="IPR020622">
    <property type="entry name" value="Ala_racemase_pyridoxalP-BS"/>
</dbReference>
<protein>
    <recommendedName>
        <fullName evidence="4">Alanine racemase</fullName>
        <ecNumber evidence="4">5.1.1.1</ecNumber>
    </recommendedName>
</protein>
<comment type="similarity">
    <text evidence="4">Belongs to the alanine racemase family.</text>
</comment>
<dbReference type="CDD" id="cd00430">
    <property type="entry name" value="PLPDE_III_AR"/>
    <property type="match status" value="1"/>
</dbReference>
<dbReference type="InterPro" id="IPR011079">
    <property type="entry name" value="Ala_racemase_C"/>
</dbReference>
<feature type="binding site" evidence="4">
    <location>
        <position position="368"/>
    </location>
    <ligand>
        <name>substrate</name>
    </ligand>
</feature>
<evidence type="ECO:0000313" key="6">
    <source>
        <dbReference type="EMBL" id="MCJ2544488.1"/>
    </source>
</evidence>
<feature type="active site" description="Proton acceptor; specific for L-alanine" evidence="4">
    <location>
        <position position="320"/>
    </location>
</feature>
<feature type="active site" description="Proton acceptor; specific for D-alanine" evidence="4">
    <location>
        <position position="93"/>
    </location>
</feature>
<dbReference type="PRINTS" id="PR00992">
    <property type="entry name" value="ALARACEMASE"/>
</dbReference>
<dbReference type="SMART" id="SM01005">
    <property type="entry name" value="Ala_racemase_C"/>
    <property type="match status" value="1"/>
</dbReference>
<dbReference type="GO" id="GO:0008784">
    <property type="term" value="F:alanine racemase activity"/>
    <property type="evidence" value="ECO:0007669"/>
    <property type="project" value="UniProtKB-EC"/>
</dbReference>
<evidence type="ECO:0000256" key="4">
    <source>
        <dbReference type="HAMAP-Rule" id="MF_01201"/>
    </source>
</evidence>
<evidence type="ECO:0000313" key="7">
    <source>
        <dbReference type="Proteomes" id="UP000830835"/>
    </source>
</evidence>
<evidence type="ECO:0000256" key="3">
    <source>
        <dbReference type="ARBA" id="ARBA00023235"/>
    </source>
</evidence>
<organism evidence="6 7">
    <name type="scientific">Thermostichus vulcanus str. 'Rupite'</name>
    <dbReference type="NCBI Taxonomy" id="2813851"/>
    <lineage>
        <taxon>Bacteria</taxon>
        <taxon>Bacillati</taxon>
        <taxon>Cyanobacteriota</taxon>
        <taxon>Cyanophyceae</taxon>
        <taxon>Thermostichales</taxon>
        <taxon>Thermostichaceae</taxon>
        <taxon>Thermostichus</taxon>
    </lineage>
</organism>
<dbReference type="InterPro" id="IPR000821">
    <property type="entry name" value="Ala_racemase"/>
</dbReference>
<dbReference type="Pfam" id="PF01168">
    <property type="entry name" value="Ala_racemase_N"/>
    <property type="match status" value="1"/>
</dbReference>
<dbReference type="NCBIfam" id="TIGR00492">
    <property type="entry name" value="alr"/>
    <property type="match status" value="1"/>
</dbReference>
<dbReference type="HAMAP" id="MF_01201">
    <property type="entry name" value="Ala_racemase"/>
    <property type="match status" value="1"/>
</dbReference>
<feature type="domain" description="Alanine racemase C-terminal" evidence="5">
    <location>
        <begin position="299"/>
        <end position="430"/>
    </location>
</feature>
<evidence type="ECO:0000256" key="2">
    <source>
        <dbReference type="ARBA" id="ARBA00022898"/>
    </source>
</evidence>
<dbReference type="Proteomes" id="UP000830835">
    <property type="component" value="Unassembled WGS sequence"/>
</dbReference>
<comment type="function">
    <text evidence="4">Catalyzes the interconversion of L-alanine and D-alanine. May also act on other amino acids.</text>
</comment>
<dbReference type="EC" id="5.1.1.1" evidence="4"/>
<sequence>MAAPGLQGNGVKPVANVVADALAGPLSVQAASGTKDLNNLDWLGLADPPTCSPDPDLLTSRAWVEIDGAQLRQNLRLLQARLSPGTEIWAVVKANAYGHGAKLVAPLAIAAGAKGLCVATLAEGIELRQQGLKAPILVLGALNTWAELRQAMAARLEVSLTCAEQIPLMCQVARLAGRPCPIHVNVDTGMTRLGIPWTEAALLWGQICRIPELQACSLFSHLATADEPDSAAMEQQRTRFAQIVEQIQRAGDPLPSLHLDNSAGALSHLQGHYARVRLGLALYGLPPAPHLQVPGLQPILRLKARLTHIQTVPAQTGVSYGHRYVTHRPSRIATLAIGYADGIPRRLSGRLQGWAGGGLIPQVGTITMDQCMWDVTDRPDIQVGDVVELLGSHLDSALSRFQVQDWADQLGTIPYELLCGLSARLPRLLVNSPE</sequence>
<dbReference type="InterPro" id="IPR029066">
    <property type="entry name" value="PLP-binding_barrel"/>
</dbReference>
<comment type="catalytic activity">
    <reaction evidence="4">
        <text>L-alanine = D-alanine</text>
        <dbReference type="Rhea" id="RHEA:20249"/>
        <dbReference type="ChEBI" id="CHEBI:57416"/>
        <dbReference type="ChEBI" id="CHEBI:57972"/>
        <dbReference type="EC" id="5.1.1.1"/>
    </reaction>
</comment>
<dbReference type="InterPro" id="IPR009006">
    <property type="entry name" value="Ala_racemase/Decarboxylase_C"/>
</dbReference>
<comment type="cofactor">
    <cofactor evidence="1 4">
        <name>pyridoxal 5'-phosphate</name>
        <dbReference type="ChEBI" id="CHEBI:597326"/>
    </cofactor>
</comment>
<evidence type="ECO:0000256" key="1">
    <source>
        <dbReference type="ARBA" id="ARBA00001933"/>
    </source>
</evidence>
<name>A0ABT0CFD0_THEVL</name>
<comment type="pathway">
    <text evidence="4">Amino-acid biosynthesis; D-alanine biosynthesis; D-alanine from L-alanine: step 1/1.</text>
</comment>
<dbReference type="EMBL" id="JAFIRA010000070">
    <property type="protein sequence ID" value="MCJ2544488.1"/>
    <property type="molecule type" value="Genomic_DNA"/>
</dbReference>
<reference evidence="6" key="1">
    <citation type="submission" date="2021-02" db="EMBL/GenBank/DDBJ databases">
        <title>The CRISPR/cas machinery reduction and long-range gene transfer in the hot spring cyanobacterium Synechococcus.</title>
        <authorList>
            <person name="Dvorak P."/>
            <person name="Jahodarova E."/>
            <person name="Hasler P."/>
            <person name="Poulickova A."/>
        </authorList>
    </citation>
    <scope>NUCLEOTIDE SEQUENCE</scope>
    <source>
        <strain evidence="6">Rupite</strain>
    </source>
</reference>
<dbReference type="Pfam" id="PF00842">
    <property type="entry name" value="Ala_racemase_C"/>
    <property type="match status" value="1"/>
</dbReference>
<proteinExistence type="inferred from homology"/>
<dbReference type="InterPro" id="IPR001608">
    <property type="entry name" value="Ala_racemase_N"/>
</dbReference>
<dbReference type="Gene3D" id="2.40.37.10">
    <property type="entry name" value="Lyase, Ornithine Decarboxylase, Chain A, domain 1"/>
    <property type="match status" value="1"/>
</dbReference>